<dbReference type="InterPro" id="IPR006016">
    <property type="entry name" value="UspA"/>
</dbReference>
<dbReference type="Proteomes" id="UP001055336">
    <property type="component" value="Chromosome"/>
</dbReference>
<organism evidence="2 3">
    <name type="scientific">Mycobacterium paraterrae</name>
    <dbReference type="NCBI Taxonomy" id="577492"/>
    <lineage>
        <taxon>Bacteria</taxon>
        <taxon>Bacillati</taxon>
        <taxon>Actinomycetota</taxon>
        <taxon>Actinomycetes</taxon>
        <taxon>Mycobacteriales</taxon>
        <taxon>Mycobacteriaceae</taxon>
        <taxon>Mycobacterium</taxon>
    </lineage>
</organism>
<proteinExistence type="predicted"/>
<keyword evidence="3" id="KW-1185">Reference proteome</keyword>
<protein>
    <submittedName>
        <fullName evidence="2">Universal stress protein</fullName>
    </submittedName>
</protein>
<dbReference type="SUPFAM" id="SSF52402">
    <property type="entry name" value="Adenine nucleotide alpha hydrolases-like"/>
    <property type="match status" value="2"/>
</dbReference>
<dbReference type="InterPro" id="IPR014729">
    <property type="entry name" value="Rossmann-like_a/b/a_fold"/>
</dbReference>
<dbReference type="Pfam" id="PF00582">
    <property type="entry name" value="Usp"/>
    <property type="match status" value="1"/>
</dbReference>
<evidence type="ECO:0000313" key="3">
    <source>
        <dbReference type="Proteomes" id="UP001055336"/>
    </source>
</evidence>
<evidence type="ECO:0000313" key="2">
    <source>
        <dbReference type="EMBL" id="UMB72271.1"/>
    </source>
</evidence>
<evidence type="ECO:0000259" key="1">
    <source>
        <dbReference type="Pfam" id="PF00582"/>
    </source>
</evidence>
<feature type="domain" description="UspA" evidence="1">
    <location>
        <begin position="2"/>
        <end position="115"/>
    </location>
</feature>
<dbReference type="RefSeq" id="WP_240263983.1">
    <property type="nucleotide sequence ID" value="NZ_CP092488.2"/>
</dbReference>
<gene>
    <name evidence="2" type="ORF">MKK62_11855</name>
</gene>
<dbReference type="Gene3D" id="3.40.50.620">
    <property type="entry name" value="HUPs"/>
    <property type="match status" value="2"/>
</dbReference>
<sequence>MWAGREVAGTADPVRLLYCSDLNPGADRSVRSEMIAAAEKAIHEARVAIEELGHPVKVETRRVENHSLSALVEASRSADLLCIGNAESGTPSANGFGSTAAQLAQSTACPLAVVRGEHHAEMPDHRSIVTLVDGSASDDAALEWGFAEANRREAALVLMSAYRTGFDLLQQDTDLVDHDRRMQAILDRYAAARSPRYPHVTLHTMTAFSTFLGYLSEHAATTQLAVISARKTAELFQIFGAGGAVALKHSDFSLLIVR</sequence>
<reference evidence="2" key="1">
    <citation type="submission" date="2022-08" db="EMBL/GenBank/DDBJ databases">
        <title>Whole genome sequencing of non-tuberculosis mycobacteria type-strains.</title>
        <authorList>
            <person name="Igarashi Y."/>
            <person name="Osugi A."/>
            <person name="Mitarai S."/>
        </authorList>
    </citation>
    <scope>NUCLEOTIDE SEQUENCE</scope>
    <source>
        <strain evidence="2">DSM 45127</strain>
    </source>
</reference>
<name>A0ABY3VS50_9MYCO</name>
<dbReference type="EMBL" id="CP092488">
    <property type="protein sequence ID" value="UMB72271.1"/>
    <property type="molecule type" value="Genomic_DNA"/>
</dbReference>
<accession>A0ABY3VS50</accession>